<dbReference type="GO" id="GO:0005042">
    <property type="term" value="F:netrin receptor activity"/>
    <property type="evidence" value="ECO:0007669"/>
    <property type="project" value="InterPro"/>
</dbReference>
<protein>
    <submittedName>
        <fullName evidence="5">Uncharacterized protein LOC106160476</fullName>
    </submittedName>
</protein>
<dbReference type="InterPro" id="IPR000157">
    <property type="entry name" value="TIR_dom"/>
</dbReference>
<dbReference type="Pfam" id="PF00791">
    <property type="entry name" value="ZU5"/>
    <property type="match status" value="1"/>
</dbReference>
<dbReference type="InterPro" id="IPR037936">
    <property type="entry name" value="UNC5A-D"/>
</dbReference>
<dbReference type="KEGG" id="lak:106160476"/>
<evidence type="ECO:0000256" key="1">
    <source>
        <dbReference type="SAM" id="MobiDB-lite"/>
    </source>
</evidence>
<feature type="domain" description="TIR" evidence="2">
    <location>
        <begin position="419"/>
        <end position="517"/>
    </location>
</feature>
<feature type="compositionally biased region" description="Basic and acidic residues" evidence="1">
    <location>
        <begin position="81"/>
        <end position="95"/>
    </location>
</feature>
<dbReference type="Pfam" id="PF01582">
    <property type="entry name" value="TIR"/>
    <property type="match status" value="1"/>
</dbReference>
<dbReference type="PROSITE" id="PS50104">
    <property type="entry name" value="TIR"/>
    <property type="match status" value="1"/>
</dbReference>
<dbReference type="Gene3D" id="2.60.220.30">
    <property type="match status" value="1"/>
</dbReference>
<accession>A0A2R2MQD8</accession>
<dbReference type="Proteomes" id="UP000085678">
    <property type="component" value="Unplaced"/>
</dbReference>
<proteinExistence type="predicted"/>
<dbReference type="SMART" id="SM00218">
    <property type="entry name" value="ZU5"/>
    <property type="match status" value="1"/>
</dbReference>
<organism evidence="4 5">
    <name type="scientific">Lingula anatina</name>
    <name type="common">Brachiopod</name>
    <name type="synonym">Lingula unguis</name>
    <dbReference type="NCBI Taxonomy" id="7574"/>
    <lineage>
        <taxon>Eukaryota</taxon>
        <taxon>Metazoa</taxon>
        <taxon>Spiralia</taxon>
        <taxon>Lophotrochozoa</taxon>
        <taxon>Brachiopoda</taxon>
        <taxon>Linguliformea</taxon>
        <taxon>Lingulata</taxon>
        <taxon>Lingulida</taxon>
        <taxon>Linguloidea</taxon>
        <taxon>Lingulidae</taxon>
        <taxon>Lingula</taxon>
    </lineage>
</organism>
<evidence type="ECO:0000313" key="4">
    <source>
        <dbReference type="Proteomes" id="UP000085678"/>
    </source>
</evidence>
<dbReference type="InterPro" id="IPR032675">
    <property type="entry name" value="LRR_dom_sf"/>
</dbReference>
<evidence type="ECO:0000259" key="3">
    <source>
        <dbReference type="PROSITE" id="PS51145"/>
    </source>
</evidence>
<gene>
    <name evidence="5" type="primary">LOC106160476</name>
</gene>
<dbReference type="Gene3D" id="3.40.50.10140">
    <property type="entry name" value="Toll/interleukin-1 receptor homology (TIR) domain"/>
    <property type="match status" value="1"/>
</dbReference>
<feature type="non-terminal residue" evidence="5">
    <location>
        <position position="517"/>
    </location>
</feature>
<dbReference type="OrthoDB" id="1060944at2759"/>
<dbReference type="STRING" id="7574.A0A2R2MQD8"/>
<dbReference type="RefSeq" id="XP_023932461.1">
    <property type="nucleotide sequence ID" value="XM_024076693.1"/>
</dbReference>
<dbReference type="SUPFAM" id="SSF52200">
    <property type="entry name" value="Toll/Interleukin receptor TIR domain"/>
    <property type="match status" value="1"/>
</dbReference>
<name>A0A2R2MQD8_LINAN</name>
<dbReference type="PANTHER" id="PTHR12582:SF47">
    <property type="entry name" value="NETRIN RECEPTOR UNC-5"/>
    <property type="match status" value="1"/>
</dbReference>
<dbReference type="SUPFAM" id="SSF52058">
    <property type="entry name" value="L domain-like"/>
    <property type="match status" value="1"/>
</dbReference>
<dbReference type="InterPro" id="IPR000906">
    <property type="entry name" value="ZU5_dom"/>
</dbReference>
<dbReference type="AlphaFoldDB" id="A0A2R2MQD8"/>
<feature type="compositionally biased region" description="Polar residues" evidence="1">
    <location>
        <begin position="97"/>
        <end position="108"/>
    </location>
</feature>
<evidence type="ECO:0000259" key="2">
    <source>
        <dbReference type="PROSITE" id="PS50104"/>
    </source>
</evidence>
<dbReference type="InterPro" id="IPR035897">
    <property type="entry name" value="Toll_tir_struct_dom_sf"/>
</dbReference>
<dbReference type="PROSITE" id="PS51145">
    <property type="entry name" value="ZU5"/>
    <property type="match status" value="1"/>
</dbReference>
<reference evidence="5" key="1">
    <citation type="submission" date="2025-08" db="UniProtKB">
        <authorList>
            <consortium name="RefSeq"/>
        </authorList>
    </citation>
    <scope>IDENTIFICATION</scope>
    <source>
        <tissue evidence="5">Gonads</tissue>
    </source>
</reference>
<dbReference type="GeneID" id="106160476"/>
<dbReference type="PANTHER" id="PTHR12582">
    <property type="entry name" value="NETRIN RECEPTOR UNC5"/>
    <property type="match status" value="1"/>
</dbReference>
<dbReference type="InParanoid" id="A0A2R2MQD8"/>
<dbReference type="GO" id="GO:0016020">
    <property type="term" value="C:membrane"/>
    <property type="evidence" value="ECO:0007669"/>
    <property type="project" value="InterPro"/>
</dbReference>
<sequence>MQIQQVKQTICPHLHLEWCVRNPRKPKVRDELMAMDPKEADLTECGLPEDSVYRLWFMPDSSEKEDSVTPPATTLPSVTGGDRDGGMSQEERKSESPAPSQTRYSTSQDSEEIGTDAVKDTYLRRFSITPEGGQVHLKEVGVFLLVPPGALAETTEMFIGISWREEDMPPLPPCQTRASPVVVCGPHGLRFRTPVYLSFYHCISGTRQRKMGKICPENVTQNSRMDNPFYIWQSETHLNAPCRWKVLSSDSAVLTNTKCVLIVNQFCKHSLSCDSKRLSALVFGSFQPQHVPLLKLMVCCVNDTRDEVESLKYIRLKQNQLRRLPESLGNVKSLEVICVSENRLQDIPAEKLAKLPKLRLCCLHSNRLGQKVVRTLKEAKFEVRFGDNRSVDPKIFSKIEWGKVEAGCHMTDVLTRETPVFDVFMLYSGSEEDEKVITDEFLPKLEKKAELKVCFASRDYIPGHFELKEALTNMRKSRKIIALLTEHFDEQVKAVEINHAVDADLARQSCSVIPVVW</sequence>
<dbReference type="Gene3D" id="3.80.10.10">
    <property type="entry name" value="Ribonuclease Inhibitor"/>
    <property type="match status" value="1"/>
</dbReference>
<feature type="region of interest" description="Disordered" evidence="1">
    <location>
        <begin position="61"/>
        <end position="116"/>
    </location>
</feature>
<evidence type="ECO:0000313" key="5">
    <source>
        <dbReference type="RefSeq" id="XP_023932461.1"/>
    </source>
</evidence>
<feature type="domain" description="ZU5" evidence="3">
    <location>
        <begin position="122"/>
        <end position="275"/>
    </location>
</feature>
<keyword evidence="4" id="KW-1185">Reference proteome</keyword>